<gene>
    <name evidence="2" type="ordered locus">Cyan7822_0899</name>
</gene>
<dbReference type="PANTHER" id="PTHR24348">
    <property type="entry name" value="SERINE/THREONINE-PROTEIN KINASE UNC-51-RELATED"/>
    <property type="match status" value="1"/>
</dbReference>
<name>E0UD34_GLOV7</name>
<dbReference type="InterPro" id="IPR011009">
    <property type="entry name" value="Kinase-like_dom_sf"/>
</dbReference>
<dbReference type="Pfam" id="PF12773">
    <property type="entry name" value="DZR"/>
    <property type="match status" value="1"/>
</dbReference>
<sequence>MALNPSSIPENHVSDLTISCSACGYDKNTIGSEYCDACGSELTITCPACLIDNPSGSEFCLTCGAELNSSSFQYPLYLPINYLLKQGQYKIEAVIGQGGFTIAYKAINLYNQRKVFIKELLPERSVRTNSKILWPPFISNQKSNLVRTFLDEAKFISRCIHPNIVRIYDWFEENNTAYIIMSFIQGKSLYTILAEEGPLSTTKLRHYFSQIAEALKVVHSENILHRDVKPDNIIVDENDRPILIDFGAAREYAAGITQKMTVILTPGYAPLEQYALTAKRSPSSDIYSLCASMYELATGQMPVAATDRVLSDTLIPPRQLVPNIEPDIEQLILKGMQIKVADRYQNMDEFINALNSLHPFNPSQVSQETISPTQLQTINVLSPNDVKIESDTKNYRSFSPLSARFSLIGDRNVGKTTYLAALANLQNTSSSIIQSVVPVNSDGYSLIDLAQNIIAQGLLLEPTRFNNIDEMNHYSLSIRVFLKKQFSWKNLLNIFLSNTNFELNILCKDYAGEFFSGFIDRREYNSLIFQDYIADILDSQSLILFIDSQSRQDEKDARTIYEFFKSIDTMHKGLLKKIAVILAKSDLLKIQLNKYAPDEIVSSRFPQIYKQLQTWKNRGNQVEYFYSSAFGFLDQHFYEPNSVILSRSEYGVTSIIKDPARWKPFGLVSPIYWLCTGKRYKELDFE</sequence>
<dbReference type="GO" id="GO:0004674">
    <property type="term" value="F:protein serine/threonine kinase activity"/>
    <property type="evidence" value="ECO:0007669"/>
    <property type="project" value="UniProtKB-KW"/>
</dbReference>
<dbReference type="RefSeq" id="WP_013321024.1">
    <property type="nucleotide sequence ID" value="NC_014501.1"/>
</dbReference>
<dbReference type="CDD" id="cd14014">
    <property type="entry name" value="STKc_PknB_like"/>
    <property type="match status" value="1"/>
</dbReference>
<keyword evidence="2" id="KW-0808">Transferase</keyword>
<dbReference type="Proteomes" id="UP000008206">
    <property type="component" value="Chromosome"/>
</dbReference>
<protein>
    <submittedName>
        <fullName evidence="2">Serine/threonine protein kinase</fullName>
    </submittedName>
</protein>
<dbReference type="PROSITE" id="PS00108">
    <property type="entry name" value="PROTEIN_KINASE_ST"/>
    <property type="match status" value="1"/>
</dbReference>
<dbReference type="PROSITE" id="PS50011">
    <property type="entry name" value="PROTEIN_KINASE_DOM"/>
    <property type="match status" value="1"/>
</dbReference>
<dbReference type="AlphaFoldDB" id="E0UD34"/>
<organism evidence="2 3">
    <name type="scientific">Gloeothece verrucosa (strain PCC 7822)</name>
    <name type="common">Cyanothece sp. (strain PCC 7822)</name>
    <dbReference type="NCBI Taxonomy" id="497965"/>
    <lineage>
        <taxon>Bacteria</taxon>
        <taxon>Bacillati</taxon>
        <taxon>Cyanobacteriota</taxon>
        <taxon>Cyanophyceae</taxon>
        <taxon>Oscillatoriophycideae</taxon>
        <taxon>Chroococcales</taxon>
        <taxon>Aphanothecaceae</taxon>
        <taxon>Gloeothece</taxon>
        <taxon>Gloeothece verrucosa</taxon>
    </lineage>
</organism>
<dbReference type="eggNOG" id="COG1100">
    <property type="taxonomic scope" value="Bacteria"/>
</dbReference>
<dbReference type="InterPro" id="IPR045269">
    <property type="entry name" value="Atg1-like"/>
</dbReference>
<dbReference type="Pfam" id="PF00069">
    <property type="entry name" value="Pkinase"/>
    <property type="match status" value="1"/>
</dbReference>
<accession>E0UD34</accession>
<dbReference type="Gene3D" id="1.10.510.10">
    <property type="entry name" value="Transferase(Phosphotransferase) domain 1"/>
    <property type="match status" value="1"/>
</dbReference>
<dbReference type="SUPFAM" id="SSF52540">
    <property type="entry name" value="P-loop containing nucleoside triphosphate hydrolases"/>
    <property type="match status" value="1"/>
</dbReference>
<dbReference type="STRING" id="497965.Cyan7822_0899"/>
<dbReference type="InterPro" id="IPR000719">
    <property type="entry name" value="Prot_kinase_dom"/>
</dbReference>
<dbReference type="PANTHER" id="PTHR24348:SF68">
    <property type="entry name" value="SERINE_THREONINE-PROTEIN KINASE ATG1C"/>
    <property type="match status" value="1"/>
</dbReference>
<reference evidence="3" key="1">
    <citation type="journal article" date="2011" name="MBio">
        <title>Novel metabolic attributes of the genus Cyanothece, comprising a group of unicellular nitrogen-fixing Cyanobacteria.</title>
        <authorList>
            <person name="Bandyopadhyay A."/>
            <person name="Elvitigala T."/>
            <person name="Welsh E."/>
            <person name="Stockel J."/>
            <person name="Liberton M."/>
            <person name="Min H."/>
            <person name="Sherman L.A."/>
            <person name="Pakrasi H.B."/>
        </authorList>
    </citation>
    <scope>NUCLEOTIDE SEQUENCE [LARGE SCALE GENOMIC DNA]</scope>
    <source>
        <strain evidence="3">PCC 7822</strain>
    </source>
</reference>
<dbReference type="SMART" id="SM00220">
    <property type="entry name" value="S_TKc"/>
    <property type="match status" value="1"/>
</dbReference>
<evidence type="ECO:0000313" key="2">
    <source>
        <dbReference type="EMBL" id="ADN12914.1"/>
    </source>
</evidence>
<proteinExistence type="predicted"/>
<dbReference type="eggNOG" id="COG0515">
    <property type="taxonomic scope" value="Bacteria"/>
</dbReference>
<dbReference type="SUPFAM" id="SSF56112">
    <property type="entry name" value="Protein kinase-like (PK-like)"/>
    <property type="match status" value="1"/>
</dbReference>
<dbReference type="HOGENOM" id="CLU_401016_0_0_3"/>
<feature type="domain" description="Protein kinase" evidence="1">
    <location>
        <begin position="89"/>
        <end position="361"/>
    </location>
</feature>
<dbReference type="InterPro" id="IPR008271">
    <property type="entry name" value="Ser/Thr_kinase_AS"/>
</dbReference>
<evidence type="ECO:0000259" key="1">
    <source>
        <dbReference type="PROSITE" id="PS50011"/>
    </source>
</evidence>
<evidence type="ECO:0000313" key="3">
    <source>
        <dbReference type="Proteomes" id="UP000008206"/>
    </source>
</evidence>
<dbReference type="EMBL" id="CP002198">
    <property type="protein sequence ID" value="ADN12914.1"/>
    <property type="molecule type" value="Genomic_DNA"/>
</dbReference>
<keyword evidence="2" id="KW-0723">Serine/threonine-protein kinase</keyword>
<dbReference type="GO" id="GO:0005737">
    <property type="term" value="C:cytoplasm"/>
    <property type="evidence" value="ECO:0007669"/>
    <property type="project" value="TreeGrafter"/>
</dbReference>
<dbReference type="InterPro" id="IPR025874">
    <property type="entry name" value="DZR"/>
</dbReference>
<dbReference type="OrthoDB" id="495726at2"/>
<dbReference type="KEGG" id="cyj:Cyan7822_0899"/>
<dbReference type="InterPro" id="IPR027417">
    <property type="entry name" value="P-loop_NTPase"/>
</dbReference>
<keyword evidence="3" id="KW-1185">Reference proteome</keyword>
<dbReference type="GO" id="GO:0005524">
    <property type="term" value="F:ATP binding"/>
    <property type="evidence" value="ECO:0007669"/>
    <property type="project" value="InterPro"/>
</dbReference>
<keyword evidence="2" id="KW-0418">Kinase</keyword>